<keyword evidence="2" id="KW-1185">Reference proteome</keyword>
<proteinExistence type="predicted"/>
<evidence type="ECO:0000313" key="1">
    <source>
        <dbReference type="EMBL" id="KNE63626.1"/>
    </source>
</evidence>
<evidence type="ECO:0000313" key="2">
    <source>
        <dbReference type="Proteomes" id="UP000054350"/>
    </source>
</evidence>
<dbReference type="AlphaFoldDB" id="A0A0L0SM46"/>
<reference evidence="1 2" key="1">
    <citation type="submission" date="2009-11" db="EMBL/GenBank/DDBJ databases">
        <title>Annotation of Allomyces macrogynus ATCC 38327.</title>
        <authorList>
            <consortium name="The Broad Institute Genome Sequencing Platform"/>
            <person name="Russ C."/>
            <person name="Cuomo C."/>
            <person name="Burger G."/>
            <person name="Gray M.W."/>
            <person name="Holland P.W.H."/>
            <person name="King N."/>
            <person name="Lang F.B.F."/>
            <person name="Roger A.J."/>
            <person name="Ruiz-Trillo I."/>
            <person name="Young S.K."/>
            <person name="Zeng Q."/>
            <person name="Gargeya S."/>
            <person name="Fitzgerald M."/>
            <person name="Haas B."/>
            <person name="Abouelleil A."/>
            <person name="Alvarado L."/>
            <person name="Arachchi H.M."/>
            <person name="Berlin A."/>
            <person name="Chapman S.B."/>
            <person name="Gearin G."/>
            <person name="Goldberg J."/>
            <person name="Griggs A."/>
            <person name="Gujja S."/>
            <person name="Hansen M."/>
            <person name="Heiman D."/>
            <person name="Howarth C."/>
            <person name="Larimer J."/>
            <person name="Lui A."/>
            <person name="MacDonald P.J.P."/>
            <person name="McCowen C."/>
            <person name="Montmayeur A."/>
            <person name="Murphy C."/>
            <person name="Neiman D."/>
            <person name="Pearson M."/>
            <person name="Priest M."/>
            <person name="Roberts A."/>
            <person name="Saif S."/>
            <person name="Shea T."/>
            <person name="Sisk P."/>
            <person name="Stolte C."/>
            <person name="Sykes S."/>
            <person name="Wortman J."/>
            <person name="Nusbaum C."/>
            <person name="Birren B."/>
        </authorList>
    </citation>
    <scope>NUCLEOTIDE SEQUENCE [LARGE SCALE GENOMIC DNA]</scope>
    <source>
        <strain evidence="1 2">ATCC 38327</strain>
    </source>
</reference>
<name>A0A0L0SM46_ALLM3</name>
<gene>
    <name evidence="1" type="ORF">AMAG_08729</name>
</gene>
<dbReference type="Proteomes" id="UP000054350">
    <property type="component" value="Unassembled WGS sequence"/>
</dbReference>
<accession>A0A0L0SM46</accession>
<reference evidence="2" key="2">
    <citation type="submission" date="2009-11" db="EMBL/GenBank/DDBJ databases">
        <title>The Genome Sequence of Allomyces macrogynus strain ATCC 38327.</title>
        <authorList>
            <consortium name="The Broad Institute Genome Sequencing Platform"/>
            <person name="Russ C."/>
            <person name="Cuomo C."/>
            <person name="Shea T."/>
            <person name="Young S.K."/>
            <person name="Zeng Q."/>
            <person name="Koehrsen M."/>
            <person name="Haas B."/>
            <person name="Borodovsky M."/>
            <person name="Guigo R."/>
            <person name="Alvarado L."/>
            <person name="Berlin A."/>
            <person name="Borenstein D."/>
            <person name="Chen Z."/>
            <person name="Engels R."/>
            <person name="Freedman E."/>
            <person name="Gellesch M."/>
            <person name="Goldberg J."/>
            <person name="Griggs A."/>
            <person name="Gujja S."/>
            <person name="Heiman D."/>
            <person name="Hepburn T."/>
            <person name="Howarth C."/>
            <person name="Jen D."/>
            <person name="Larson L."/>
            <person name="Lewis B."/>
            <person name="Mehta T."/>
            <person name="Park D."/>
            <person name="Pearson M."/>
            <person name="Roberts A."/>
            <person name="Saif S."/>
            <person name="Shenoy N."/>
            <person name="Sisk P."/>
            <person name="Stolte C."/>
            <person name="Sykes S."/>
            <person name="Walk T."/>
            <person name="White J."/>
            <person name="Yandava C."/>
            <person name="Burger G."/>
            <person name="Gray M.W."/>
            <person name="Holland P.W.H."/>
            <person name="King N."/>
            <person name="Lang F.B.F."/>
            <person name="Roger A.J."/>
            <person name="Ruiz-Trillo I."/>
            <person name="Lander E."/>
            <person name="Nusbaum C."/>
        </authorList>
    </citation>
    <scope>NUCLEOTIDE SEQUENCE [LARGE SCALE GENOMIC DNA]</scope>
    <source>
        <strain evidence="2">ATCC 38327</strain>
    </source>
</reference>
<dbReference type="VEuPathDB" id="FungiDB:AMAG_08729"/>
<sequence length="144" mass="15639">MAVDIGCVGEQFDLELVGTGVIGMDRTVLPTTSPRAPRATRKGGESLTMRYWQHGWIELLGSTSPPSEPLWCDWDVFTADPIKAWKTPVFSRGVFLLPPGETIFNIRPTGGRVGGGWSDAFMKAGSGPYVDPKVSSGNVRRSEL</sequence>
<protein>
    <submittedName>
        <fullName evidence="1">Uncharacterized protein</fullName>
    </submittedName>
</protein>
<organism evidence="1 2">
    <name type="scientific">Allomyces macrogynus (strain ATCC 38327)</name>
    <name type="common">Allomyces javanicus var. macrogynus</name>
    <dbReference type="NCBI Taxonomy" id="578462"/>
    <lineage>
        <taxon>Eukaryota</taxon>
        <taxon>Fungi</taxon>
        <taxon>Fungi incertae sedis</taxon>
        <taxon>Blastocladiomycota</taxon>
        <taxon>Blastocladiomycetes</taxon>
        <taxon>Blastocladiales</taxon>
        <taxon>Blastocladiaceae</taxon>
        <taxon>Allomyces</taxon>
    </lineage>
</organism>
<dbReference type="EMBL" id="GG745342">
    <property type="protein sequence ID" value="KNE63626.1"/>
    <property type="molecule type" value="Genomic_DNA"/>
</dbReference>